<accession>A0A7M7GG37</accession>
<dbReference type="PANTHER" id="PTHR15175">
    <property type="entry name" value="NEUTROPHIL CYTOSOLIC FACTOR 2, NEUTROPHIL NADPH OXIDASE FACTOR 2"/>
    <property type="match status" value="1"/>
</dbReference>
<evidence type="ECO:0000256" key="7">
    <source>
        <dbReference type="PROSITE-ProRule" id="PRU00192"/>
    </source>
</evidence>
<keyword evidence="4" id="KW-0963">Cytoplasm</keyword>
<feature type="compositionally biased region" description="Pro residues" evidence="9">
    <location>
        <begin position="922"/>
        <end position="945"/>
    </location>
</feature>
<dbReference type="InterPro" id="IPR011990">
    <property type="entry name" value="TPR-like_helical_dom_sf"/>
</dbReference>
<feature type="compositionally biased region" description="Pro residues" evidence="9">
    <location>
        <begin position="1013"/>
        <end position="1030"/>
    </location>
</feature>
<dbReference type="FunFam" id="1.25.40.10:FF:002643">
    <property type="entry name" value="Uncharacterized protein"/>
    <property type="match status" value="1"/>
</dbReference>
<dbReference type="GeneID" id="576602"/>
<dbReference type="Pfam" id="PF13432">
    <property type="entry name" value="TPR_16"/>
    <property type="match status" value="1"/>
</dbReference>
<dbReference type="FunFam" id="1.25.40.10:FF:000017">
    <property type="entry name" value="NADPH oxidase regulator NoxR"/>
    <property type="match status" value="1"/>
</dbReference>
<dbReference type="SMART" id="SM00326">
    <property type="entry name" value="SH3"/>
    <property type="match status" value="1"/>
</dbReference>
<dbReference type="InterPro" id="IPR051864">
    <property type="entry name" value="NCF2_NOXA1"/>
</dbReference>
<evidence type="ECO:0000256" key="8">
    <source>
        <dbReference type="PROSITE-ProRule" id="PRU00339"/>
    </source>
</evidence>
<evidence type="ECO:0000256" key="1">
    <source>
        <dbReference type="ARBA" id="ARBA00004496"/>
    </source>
</evidence>
<keyword evidence="12" id="KW-1185">Reference proteome</keyword>
<organism evidence="11 12">
    <name type="scientific">Strongylocentrotus purpuratus</name>
    <name type="common">Purple sea urchin</name>
    <dbReference type="NCBI Taxonomy" id="7668"/>
    <lineage>
        <taxon>Eukaryota</taxon>
        <taxon>Metazoa</taxon>
        <taxon>Echinodermata</taxon>
        <taxon>Eleutherozoa</taxon>
        <taxon>Echinozoa</taxon>
        <taxon>Echinoidea</taxon>
        <taxon>Euechinoidea</taxon>
        <taxon>Echinacea</taxon>
        <taxon>Camarodonta</taxon>
        <taxon>Echinidea</taxon>
        <taxon>Strongylocentrotidae</taxon>
        <taxon>Strongylocentrotus</taxon>
    </lineage>
</organism>
<feature type="compositionally biased region" description="Pro residues" evidence="9">
    <location>
        <begin position="958"/>
        <end position="976"/>
    </location>
</feature>
<evidence type="ECO:0000256" key="5">
    <source>
        <dbReference type="ARBA" id="ARBA00022737"/>
    </source>
</evidence>
<reference evidence="12" key="1">
    <citation type="submission" date="2015-02" db="EMBL/GenBank/DDBJ databases">
        <title>Genome sequencing for Strongylocentrotus purpuratus.</title>
        <authorList>
            <person name="Murali S."/>
            <person name="Liu Y."/>
            <person name="Vee V."/>
            <person name="English A."/>
            <person name="Wang M."/>
            <person name="Skinner E."/>
            <person name="Han Y."/>
            <person name="Muzny D.M."/>
            <person name="Worley K.C."/>
            <person name="Gibbs R.A."/>
        </authorList>
    </citation>
    <scope>NUCLEOTIDE SEQUENCE</scope>
</reference>
<keyword evidence="5" id="KW-0677">Repeat</keyword>
<comment type="similarity">
    <text evidence="2">Belongs to the NCF2/NOXA1 family.</text>
</comment>
<dbReference type="InterPro" id="IPR001452">
    <property type="entry name" value="SH3_domain"/>
</dbReference>
<feature type="region of interest" description="Disordered" evidence="9">
    <location>
        <begin position="546"/>
        <end position="1048"/>
    </location>
</feature>
<feature type="repeat" description="TPR" evidence="8">
    <location>
        <begin position="374"/>
        <end position="407"/>
    </location>
</feature>
<feature type="compositionally biased region" description="Low complexity" evidence="9">
    <location>
        <begin position="558"/>
        <end position="586"/>
    </location>
</feature>
<dbReference type="SUPFAM" id="SSF50044">
    <property type="entry name" value="SH3-domain"/>
    <property type="match status" value="1"/>
</dbReference>
<feature type="region of interest" description="Disordered" evidence="9">
    <location>
        <begin position="1075"/>
        <end position="1105"/>
    </location>
</feature>
<evidence type="ECO:0000256" key="4">
    <source>
        <dbReference type="ARBA" id="ARBA00022490"/>
    </source>
</evidence>
<dbReference type="InterPro" id="IPR036028">
    <property type="entry name" value="SH3-like_dom_sf"/>
</dbReference>
<comment type="subcellular location">
    <subcellularLocation>
        <location evidence="1">Cytoplasm</location>
    </subcellularLocation>
</comment>
<dbReference type="OMA" id="CLTPYLT"/>
<dbReference type="AlphaFoldDB" id="A0A7M7GG37"/>
<dbReference type="RefSeq" id="XP_003726751.2">
    <property type="nucleotide sequence ID" value="XM_003726703.3"/>
</dbReference>
<feature type="compositionally biased region" description="Pro residues" evidence="9">
    <location>
        <begin position="779"/>
        <end position="800"/>
    </location>
</feature>
<dbReference type="EnsemblMetazoa" id="XM_003726703">
    <property type="protein sequence ID" value="XP_003726751"/>
    <property type="gene ID" value="LOC576602"/>
</dbReference>
<evidence type="ECO:0000256" key="2">
    <source>
        <dbReference type="ARBA" id="ARBA00008051"/>
    </source>
</evidence>
<feature type="compositionally biased region" description="Low complexity" evidence="9">
    <location>
        <begin position="745"/>
        <end position="758"/>
    </location>
</feature>
<dbReference type="SUPFAM" id="SSF48452">
    <property type="entry name" value="TPR-like"/>
    <property type="match status" value="2"/>
</dbReference>
<feature type="region of interest" description="Disordered" evidence="9">
    <location>
        <begin position="286"/>
        <end position="312"/>
    </location>
</feature>
<feature type="compositionally biased region" description="Low complexity" evidence="9">
    <location>
        <begin position="286"/>
        <end position="305"/>
    </location>
</feature>
<dbReference type="Pfam" id="PF13181">
    <property type="entry name" value="TPR_8"/>
    <property type="match status" value="1"/>
</dbReference>
<dbReference type="InterPro" id="IPR019734">
    <property type="entry name" value="TPR_rpt"/>
</dbReference>
<dbReference type="GO" id="GO:0016176">
    <property type="term" value="F:superoxide-generating NADPH oxidase activator activity"/>
    <property type="evidence" value="ECO:0000318"/>
    <property type="project" value="GO_Central"/>
</dbReference>
<dbReference type="PANTHER" id="PTHR15175:SF0">
    <property type="entry name" value="SH3 DOMAIN-CONTAINING PROTEIN C23A1.17"/>
    <property type="match status" value="1"/>
</dbReference>
<feature type="compositionally biased region" description="Basic and acidic residues" evidence="9">
    <location>
        <begin position="1076"/>
        <end position="1087"/>
    </location>
</feature>
<dbReference type="OrthoDB" id="9450131at2759"/>
<feature type="compositionally biased region" description="Polar residues" evidence="9">
    <location>
        <begin position="873"/>
        <end position="882"/>
    </location>
</feature>
<dbReference type="PROSITE" id="PS50002">
    <property type="entry name" value="SH3"/>
    <property type="match status" value="1"/>
</dbReference>
<dbReference type="PROSITE" id="PS50005">
    <property type="entry name" value="TPR"/>
    <property type="match status" value="1"/>
</dbReference>
<keyword evidence="3 7" id="KW-0728">SH3 domain</keyword>
<proteinExistence type="inferred from homology"/>
<dbReference type="Gene3D" id="1.25.40.10">
    <property type="entry name" value="Tetratricopeptide repeat domain"/>
    <property type="match status" value="2"/>
</dbReference>
<feature type="compositionally biased region" description="Pro residues" evidence="9">
    <location>
        <begin position="599"/>
        <end position="611"/>
    </location>
</feature>
<dbReference type="GO" id="GO:0042554">
    <property type="term" value="P:superoxide anion generation"/>
    <property type="evidence" value="ECO:0000318"/>
    <property type="project" value="GO_Central"/>
</dbReference>
<dbReference type="SMART" id="SM00028">
    <property type="entry name" value="TPR"/>
    <property type="match status" value="5"/>
</dbReference>
<evidence type="ECO:0000256" key="3">
    <source>
        <dbReference type="ARBA" id="ARBA00022443"/>
    </source>
</evidence>
<protein>
    <recommendedName>
        <fullName evidence="10">SH3 domain-containing protein</fullName>
    </recommendedName>
</protein>
<dbReference type="Gene3D" id="2.30.30.40">
    <property type="entry name" value="SH3 Domains"/>
    <property type="match status" value="1"/>
</dbReference>
<evidence type="ECO:0000313" key="12">
    <source>
        <dbReference type="Proteomes" id="UP000007110"/>
    </source>
</evidence>
<evidence type="ECO:0000256" key="6">
    <source>
        <dbReference type="ARBA" id="ARBA00022803"/>
    </source>
</evidence>
<dbReference type="Proteomes" id="UP000007110">
    <property type="component" value="Unassembled WGS sequence"/>
</dbReference>
<keyword evidence="6 8" id="KW-0802">TPR repeat</keyword>
<evidence type="ECO:0000313" key="11">
    <source>
        <dbReference type="EnsemblMetazoa" id="XP_003726751"/>
    </source>
</evidence>
<reference evidence="11" key="2">
    <citation type="submission" date="2021-01" db="UniProtKB">
        <authorList>
            <consortium name="EnsemblMetazoa"/>
        </authorList>
    </citation>
    <scope>IDENTIFICATION</scope>
</reference>
<dbReference type="Pfam" id="PF07653">
    <property type="entry name" value="SH3_2"/>
    <property type="match status" value="1"/>
</dbReference>
<feature type="compositionally biased region" description="Pro residues" evidence="9">
    <location>
        <begin position="846"/>
        <end position="856"/>
    </location>
</feature>
<sequence length="1185" mass="129682">MSAYNCCCDKGQQTLLDIQGNQVGCITGYSTKQSIKILPLRGNSLPQRQQLANCPVHGTLMNENELRKRTKNMENEPKYSFKELITTWNNAVESAKSGRWEDAFNSFLPIQDYSAKMRFNLGQVAWVLEKPQVAEENFTAAVEKDPHMALAHFQLGMVYFHLHRYNESRNSYEKAKVCLRGNRFIDYRQLGFVHKLYECEVLYNLALTYATMMNNSEYALELLDEAKKVSVEARHGPLIEKAQKRLLTNQLYEPVVLPSNQLFRPPKSKVVGLKNVDYLGKPKVVSELPESSNNNNETNFQPSPNSFRPIYDDFSDDDDLSPTFNGGSSPTPSTVTKMTHKDTIATWYEGVLAFERGESSEALNQLNSIVDPSAKILYNIGILQKSLGQLEDANSILKEVVSRDPHLAIGHFQSGVVLGLLGRGDDAWHAFEKARETLRGKMINYKPLGLQYKLHKCEVLHNQAWAYNELDQRDWARNQLEEARECKADPRHDKIEDSYRAFTSGRSFKLYELPKPLLFKPPKSKIDNLDRKDYLGKAKIVAKLPTVRKRSSTPPPLKTSSSLGVPVLSPRSKTPTPSSAPSKALPVPKSQSLSSPGLPDRPVPSRQPRPSLPDTQAPWMMPVVTVESLQNSKPPSRPPPSQSGGFNFDKVLPEAPAPSREALSSPVPQRPLPVTPGRKMSSELAPSRPLPSPSRLSPVPNRPLPASPGKNNSSDLPPSRPLPSPTRLSPVPDRRGKKNSPELPPSRQLPSPSRSSPVPDRPLPQRPVPTKSSDAPLSRPLPSPKRSSPPPPDRPLPGPPRKSASPDLPQRPLILAPSDSDVPSRPLFLADRPVPARPGNASPELPSRPVPPPPGTDEPDLPSRPAPIASRISDLSSRTVPLSPNAGRKLPGIPVTKNPFFDMSNRQVPALPTEGPQDDLPSRPPPPKPTQSMPELPPRPVPSPPIKQLSLDSLSTRPVPPPPGSNTEPELPPRPKPSGGNLLQDRPIPPPPSSSHAINLLNPGRRSSSPGLPDLPPPPPPKKAPSPNPPRKNINNNHVASNGGKLAGNKAKLVKIVSDSPPVVRRAAAVTVTVQKEAKPTPVERSKPATADKPAAAGKQPPILAFKPELKQRVAKGGGPSKPGQRKTALVIASHENDVEGEVSVSEGDLITITGEVGDWLEVEVKGRKGRVPRSCVKDFSKPRV</sequence>
<feature type="domain" description="SH3" evidence="10">
    <location>
        <begin position="1124"/>
        <end position="1182"/>
    </location>
</feature>
<name>A0A7M7GG37_STRPU</name>
<evidence type="ECO:0000259" key="10">
    <source>
        <dbReference type="PROSITE" id="PS50002"/>
    </source>
</evidence>
<dbReference type="KEGG" id="spu:576602"/>
<feature type="compositionally biased region" description="Low complexity" evidence="9">
    <location>
        <begin position="682"/>
        <end position="699"/>
    </location>
</feature>
<evidence type="ECO:0000256" key="9">
    <source>
        <dbReference type="SAM" id="MobiDB-lite"/>
    </source>
</evidence>
<dbReference type="GO" id="GO:0005737">
    <property type="term" value="C:cytoplasm"/>
    <property type="evidence" value="ECO:0007669"/>
    <property type="project" value="UniProtKB-SubCell"/>
</dbReference>
<dbReference type="InParanoid" id="A0A7M7GG37"/>